<dbReference type="SUPFAM" id="SSF81606">
    <property type="entry name" value="PP2C-like"/>
    <property type="match status" value="1"/>
</dbReference>
<proteinExistence type="predicted"/>
<dbReference type="Proteomes" id="UP000446768">
    <property type="component" value="Unassembled WGS sequence"/>
</dbReference>
<dbReference type="AlphaFoldDB" id="A0A7X2IVB7"/>
<reference evidence="2 3" key="1">
    <citation type="submission" date="2019-11" db="EMBL/GenBank/DDBJ databases">
        <title>Novel species isolated from a subtropical stream in China.</title>
        <authorList>
            <person name="Lu H."/>
        </authorList>
    </citation>
    <scope>NUCLEOTIDE SEQUENCE [LARGE SCALE GENOMIC DNA]</scope>
    <source>
        <strain evidence="2 3">FT92W</strain>
    </source>
</reference>
<dbReference type="SMART" id="SM00332">
    <property type="entry name" value="PP2Cc"/>
    <property type="match status" value="1"/>
</dbReference>
<dbReference type="RefSeq" id="WP_154382650.1">
    <property type="nucleotide sequence ID" value="NZ_WKJJ01000045.1"/>
</dbReference>
<name>A0A7X2IVB7_9BURK</name>
<dbReference type="Gene3D" id="3.60.40.10">
    <property type="entry name" value="PPM-type phosphatase domain"/>
    <property type="match status" value="1"/>
</dbReference>
<gene>
    <name evidence="2" type="ORF">GJ700_34310</name>
</gene>
<keyword evidence="3" id="KW-1185">Reference proteome</keyword>
<accession>A0A7X2IVB7</accession>
<dbReference type="CDD" id="cd00143">
    <property type="entry name" value="PP2Cc"/>
    <property type="match status" value="1"/>
</dbReference>
<dbReference type="InterPro" id="IPR001932">
    <property type="entry name" value="PPM-type_phosphatase-like_dom"/>
</dbReference>
<evidence type="ECO:0000313" key="3">
    <source>
        <dbReference type="Proteomes" id="UP000446768"/>
    </source>
</evidence>
<comment type="caution">
    <text evidence="2">The sequence shown here is derived from an EMBL/GenBank/DDBJ whole genome shotgun (WGS) entry which is preliminary data.</text>
</comment>
<organism evidence="2 3">
    <name type="scientific">Pseudoduganella rivuli</name>
    <dbReference type="NCBI Taxonomy" id="2666085"/>
    <lineage>
        <taxon>Bacteria</taxon>
        <taxon>Pseudomonadati</taxon>
        <taxon>Pseudomonadota</taxon>
        <taxon>Betaproteobacteria</taxon>
        <taxon>Burkholderiales</taxon>
        <taxon>Oxalobacteraceae</taxon>
        <taxon>Telluria group</taxon>
        <taxon>Pseudoduganella</taxon>
    </lineage>
</organism>
<feature type="domain" description="PPM-type phosphatase" evidence="1">
    <location>
        <begin position="4"/>
        <end position="243"/>
    </location>
</feature>
<evidence type="ECO:0000313" key="2">
    <source>
        <dbReference type="EMBL" id="MRV76796.1"/>
    </source>
</evidence>
<sequence length="328" mass="35791">MQFSVYQESQIGGRKVNQDRMGYSFTRDALLLVLADGMGGHLRGEVAATIALQTISSLFQEQATPYVKMPERFLEEAFMAAHQEIHRYKAMHNLPDTPRTTVVACLIQHNLAMWAHCGDSRLYWMRGGQVLARTRDHSHVENLIAKGLVLPSERTTHPDRNKLYNCLGASSLPKVEISRRASLLPGDVMLLCSDGLWNELADEDMAQRLLTQTVVRAVPDMLRQAVASGGAASDNATALAIMWQGSTAADGIPSALPGTSASMISTEMLAEDQVNSTILGAEAQAAQQASAEADVFDDDEIERAIAEIRGAIEKSTQLLTKRDPSNDI</sequence>
<dbReference type="PROSITE" id="PS51746">
    <property type="entry name" value="PPM_2"/>
    <property type="match status" value="1"/>
</dbReference>
<dbReference type="Pfam" id="PF13672">
    <property type="entry name" value="PP2C_2"/>
    <property type="match status" value="1"/>
</dbReference>
<dbReference type="InterPro" id="IPR036457">
    <property type="entry name" value="PPM-type-like_dom_sf"/>
</dbReference>
<evidence type="ECO:0000259" key="1">
    <source>
        <dbReference type="PROSITE" id="PS51746"/>
    </source>
</evidence>
<dbReference type="SMART" id="SM00331">
    <property type="entry name" value="PP2C_SIG"/>
    <property type="match status" value="1"/>
</dbReference>
<dbReference type="EMBL" id="WKJJ01000045">
    <property type="protein sequence ID" value="MRV76796.1"/>
    <property type="molecule type" value="Genomic_DNA"/>
</dbReference>
<protein>
    <submittedName>
        <fullName evidence="2">SpoIIE family protein phosphatase</fullName>
    </submittedName>
</protein>